<dbReference type="InterPro" id="IPR050921">
    <property type="entry name" value="T4SS_GSP_E_ATPase"/>
</dbReference>
<dbReference type="AlphaFoldDB" id="A0A372G8K7"/>
<sequence>MSNRSLWPTGGSVGWPSSVTGHHSTGGLVDRRPAGWRPGALPGARAGVEEAAVRSAVADINQALDDQITADTTPEQARTLIAAEVRAWIADQAGSGRYRLTAELEARLVGAVYNERFGLGALQPLLEDPDIETIDVNGAHQVWVNYADGRKEPGEPVADSDAQLVELIRRWGAYQGQTARDFSPAKPKLRLALPDGSRLTALMTVTPWPCLSIRRHRMLDVDLDQLVDYGTLDPGLREFLRAAVRSRKDIVVTGGMGSGKTTFARALAADIDRDERIVTVENEYELFLHTLPHRHADIVAMEAREPNAEGVGGIPVRQLVTDALRLNAKRIIVGEVLGDELVPMLTAMNTGGEGSLCTIHADSAGEVFARMLILADSGGLTYPPATLFHLAGMAVDFVVHLTHQVHHQHGHPVNQRYVSEVLEVLPPGDTDEPASNQVYVPGRDGRAVPHTLPQCAAELEAAGFNLSYFQRGAAR</sequence>
<feature type="region of interest" description="Disordered" evidence="2">
    <location>
        <begin position="1"/>
        <end position="36"/>
    </location>
</feature>
<dbReference type="InterPro" id="IPR027417">
    <property type="entry name" value="P-loop_NTPase"/>
</dbReference>
<name>A0A372G8K7_9ACTN</name>
<comment type="similarity">
    <text evidence="1">Belongs to the GSP E family.</text>
</comment>
<evidence type="ECO:0000259" key="3">
    <source>
        <dbReference type="Pfam" id="PF00437"/>
    </source>
</evidence>
<dbReference type="Gene3D" id="3.30.450.380">
    <property type="match status" value="1"/>
</dbReference>
<organism evidence="4 5">
    <name type="scientific">Actinomadura spongiicola</name>
    <dbReference type="NCBI Taxonomy" id="2303421"/>
    <lineage>
        <taxon>Bacteria</taxon>
        <taxon>Bacillati</taxon>
        <taxon>Actinomycetota</taxon>
        <taxon>Actinomycetes</taxon>
        <taxon>Streptosporangiales</taxon>
        <taxon>Thermomonosporaceae</taxon>
        <taxon>Actinomadura</taxon>
    </lineage>
</organism>
<dbReference type="PANTHER" id="PTHR30486">
    <property type="entry name" value="TWITCHING MOTILITY PROTEIN PILT"/>
    <property type="match status" value="1"/>
</dbReference>
<dbReference type="SUPFAM" id="SSF52540">
    <property type="entry name" value="P-loop containing nucleoside triphosphate hydrolases"/>
    <property type="match status" value="1"/>
</dbReference>
<dbReference type="Gene3D" id="3.40.50.300">
    <property type="entry name" value="P-loop containing nucleotide triphosphate hydrolases"/>
    <property type="match status" value="1"/>
</dbReference>
<evidence type="ECO:0000313" key="4">
    <source>
        <dbReference type="EMBL" id="RFS81472.1"/>
    </source>
</evidence>
<feature type="domain" description="Bacterial type II secretion system protein E" evidence="3">
    <location>
        <begin position="204"/>
        <end position="375"/>
    </location>
</feature>
<dbReference type="CDD" id="cd01130">
    <property type="entry name" value="VirB11-like_ATPase"/>
    <property type="match status" value="1"/>
</dbReference>
<dbReference type="EMBL" id="QVNQ01000013">
    <property type="protein sequence ID" value="RFS81472.1"/>
    <property type="molecule type" value="Genomic_DNA"/>
</dbReference>
<dbReference type="InterPro" id="IPR001482">
    <property type="entry name" value="T2SS/T4SS_dom"/>
</dbReference>
<reference evidence="4 5" key="1">
    <citation type="submission" date="2018-08" db="EMBL/GenBank/DDBJ databases">
        <title>Actinomadura spongicola sp. nov., isolated from marine sponge Leucetta chagosensis.</title>
        <authorList>
            <person name="Li L."/>
            <person name="Lin H.W."/>
        </authorList>
    </citation>
    <scope>NUCLEOTIDE SEQUENCE [LARGE SCALE GENOMIC DNA]</scope>
    <source>
        <strain evidence="4 5">LHW52907</strain>
    </source>
</reference>
<dbReference type="Proteomes" id="UP000262882">
    <property type="component" value="Unassembled WGS sequence"/>
</dbReference>
<dbReference type="Pfam" id="PF00437">
    <property type="entry name" value="T2SSE"/>
    <property type="match status" value="1"/>
</dbReference>
<keyword evidence="5" id="KW-1185">Reference proteome</keyword>
<gene>
    <name evidence="4" type="ORF">D0T12_31480</name>
</gene>
<dbReference type="GO" id="GO:0016887">
    <property type="term" value="F:ATP hydrolysis activity"/>
    <property type="evidence" value="ECO:0007669"/>
    <property type="project" value="InterPro"/>
</dbReference>
<comment type="caution">
    <text evidence="4">The sequence shown here is derived from an EMBL/GenBank/DDBJ whole genome shotgun (WGS) entry which is preliminary data.</text>
</comment>
<accession>A0A372G8K7</accession>
<evidence type="ECO:0000313" key="5">
    <source>
        <dbReference type="Proteomes" id="UP000262882"/>
    </source>
</evidence>
<protein>
    <submittedName>
        <fullName evidence="4">CpaF family protein</fullName>
    </submittedName>
</protein>
<dbReference type="PANTHER" id="PTHR30486:SF6">
    <property type="entry name" value="TYPE IV PILUS RETRACTATION ATPASE PILT"/>
    <property type="match status" value="1"/>
</dbReference>
<proteinExistence type="inferred from homology"/>
<evidence type="ECO:0000256" key="2">
    <source>
        <dbReference type="SAM" id="MobiDB-lite"/>
    </source>
</evidence>
<evidence type="ECO:0000256" key="1">
    <source>
        <dbReference type="ARBA" id="ARBA00006611"/>
    </source>
</evidence>